<dbReference type="EMBL" id="JAKTTI010000023">
    <property type="protein sequence ID" value="MCH1626488.1"/>
    <property type="molecule type" value="Genomic_DNA"/>
</dbReference>
<gene>
    <name evidence="2" type="ORF">MJG50_14210</name>
</gene>
<dbReference type="RefSeq" id="WP_240256408.1">
    <property type="nucleotide sequence ID" value="NZ_JAKTTI010000023.1"/>
</dbReference>
<comment type="caution">
    <text evidence="2">The sequence shown here is derived from an EMBL/GenBank/DDBJ whole genome shotgun (WGS) entry which is preliminary data.</text>
</comment>
<dbReference type="InterPro" id="IPR006938">
    <property type="entry name" value="DUF624"/>
</dbReference>
<evidence type="ECO:0000313" key="2">
    <source>
        <dbReference type="EMBL" id="MCH1626488.1"/>
    </source>
</evidence>
<feature type="transmembrane region" description="Helical" evidence="1">
    <location>
        <begin position="104"/>
        <end position="131"/>
    </location>
</feature>
<feature type="transmembrane region" description="Helical" evidence="1">
    <location>
        <begin position="173"/>
        <end position="194"/>
    </location>
</feature>
<evidence type="ECO:0000256" key="1">
    <source>
        <dbReference type="SAM" id="Phobius"/>
    </source>
</evidence>
<keyword evidence="1" id="KW-0472">Membrane</keyword>
<feature type="transmembrane region" description="Helical" evidence="1">
    <location>
        <begin position="143"/>
        <end position="167"/>
    </location>
</feature>
<dbReference type="Proteomes" id="UP001431131">
    <property type="component" value="Unassembled WGS sequence"/>
</dbReference>
<proteinExistence type="predicted"/>
<organism evidence="2 3">
    <name type="scientific">Fredinandcohnia quinoae</name>
    <dbReference type="NCBI Taxonomy" id="2918902"/>
    <lineage>
        <taxon>Bacteria</taxon>
        <taxon>Bacillati</taxon>
        <taxon>Bacillota</taxon>
        <taxon>Bacilli</taxon>
        <taxon>Bacillales</taxon>
        <taxon>Bacillaceae</taxon>
        <taxon>Fredinandcohnia</taxon>
    </lineage>
</organism>
<reference evidence="2" key="1">
    <citation type="submission" date="2022-02" db="EMBL/GenBank/DDBJ databases">
        <title>Fredinandcohnia quinoae sp. nov. isolated from Chenopodium quinoa seeds.</title>
        <authorList>
            <person name="Saati-Santamaria Z."/>
            <person name="Flores-Felix J.D."/>
            <person name="Igual J.M."/>
            <person name="Velazquez E."/>
            <person name="Garcia-Fraile P."/>
            <person name="Martinez-Molina E."/>
        </authorList>
    </citation>
    <scope>NUCLEOTIDE SEQUENCE</scope>
    <source>
        <strain evidence="2">SECRCQ15</strain>
    </source>
</reference>
<evidence type="ECO:0000313" key="3">
    <source>
        <dbReference type="Proteomes" id="UP001431131"/>
    </source>
</evidence>
<sequence length="206" mass="24084">MDRWEKFNRIAIWMMKLAYANLLWILFTLVGLILFGLFPATVAMFTIVRKWLNEENDFKIFGTFWSIFRTEFFKVNGFALIFGAISYILYVDFIFIQMNEGKPAFLIPVFFFILLSFVMTLLFFFPVYVHYRLKFFEYIKQAFFIAITCPLQTVSIGISVIVIYYIILFIPGIIPLFSGSVFALLANLISFSAFSKIKKRKGIISS</sequence>
<dbReference type="AlphaFoldDB" id="A0AAW5E2A2"/>
<keyword evidence="3" id="KW-1185">Reference proteome</keyword>
<dbReference type="Pfam" id="PF04854">
    <property type="entry name" value="DUF624"/>
    <property type="match status" value="1"/>
</dbReference>
<feature type="transmembrane region" description="Helical" evidence="1">
    <location>
        <begin position="78"/>
        <end position="98"/>
    </location>
</feature>
<keyword evidence="1" id="KW-0812">Transmembrane</keyword>
<accession>A0AAW5E2A2</accession>
<feature type="transmembrane region" description="Helical" evidence="1">
    <location>
        <begin position="22"/>
        <end position="48"/>
    </location>
</feature>
<name>A0AAW5E2A2_9BACI</name>
<protein>
    <submittedName>
        <fullName evidence="2">DUF624 domain-containing protein</fullName>
    </submittedName>
</protein>
<keyword evidence="1" id="KW-1133">Transmembrane helix</keyword>